<dbReference type="InterPro" id="IPR001810">
    <property type="entry name" value="F-box_dom"/>
</dbReference>
<dbReference type="Gene3D" id="1.20.1280.50">
    <property type="match status" value="1"/>
</dbReference>
<dbReference type="AlphaFoldDB" id="A0A6J1QR57"/>
<dbReference type="OrthoDB" id="10257471at2759"/>
<dbReference type="GO" id="GO:0019005">
    <property type="term" value="C:SCF ubiquitin ligase complex"/>
    <property type="evidence" value="ECO:0007669"/>
    <property type="project" value="TreeGrafter"/>
</dbReference>
<dbReference type="SUPFAM" id="SSF52047">
    <property type="entry name" value="RNI-like"/>
    <property type="match status" value="1"/>
</dbReference>
<gene>
    <name evidence="4" type="primary">LOC112463042</name>
</gene>
<dbReference type="GO" id="GO:0031146">
    <property type="term" value="P:SCF-dependent proteasomal ubiquitin-dependent protein catabolic process"/>
    <property type="evidence" value="ECO:0007669"/>
    <property type="project" value="TreeGrafter"/>
</dbReference>
<dbReference type="PANTHER" id="PTHR13318">
    <property type="entry name" value="PARTNER OF PAIRED, ISOFORM B-RELATED"/>
    <property type="match status" value="1"/>
</dbReference>
<dbReference type="Proteomes" id="UP000504618">
    <property type="component" value="Unplaced"/>
</dbReference>
<dbReference type="Pfam" id="PF12937">
    <property type="entry name" value="F-box-like"/>
    <property type="match status" value="1"/>
</dbReference>
<dbReference type="SUPFAM" id="SSF81383">
    <property type="entry name" value="F-box domain"/>
    <property type="match status" value="1"/>
</dbReference>
<proteinExistence type="predicted"/>
<sequence length="966" mass="114011">MSQELGITCPEEHEALEEKYRVLQHKLRDRLEKLNLNLGEIAIMHERAEMAEQAREKNRFAMTLLLDEFKQVLQDFDTCSEIDDERRNKLKAIYEKMLDIQNDERKASEELINYEISNSKNCVSHVAEDVAERVRVEESNNVEDSLDYFDKKEEEHTLRQAERNNEVQNINKELALQESLVSELIKNATQETAESRKNIIEMEQELKRLHAEKEEHLQAVHAHNVSSKENMTSNNHSSHCENDVRYPYTDRVAVGEDYVDFIYQFVKDSNTSTKNCKNAASISNIRNNIIGIPSNFPSHEDFLLETYNLDISISPWQKQMPYTWVPGDQKDYYFHNIDLEFHEAVYPIRISIYEVYNFGHVTKVWAQDSLDECRWFPLWVGPPQFYEICHPIKRRRSESRIFSPPLRSCNFKTKMLRLQFTSNSCTQLDAVMLIGTSKLILPKNPEDKSLTNLLHRIRAQRHSCSERFCSSRCCEEFSRIQDNFQDTESWPSWHSSVLFDPHNTTRDYENAYLDILDLQKEFSKYCIIYKSDIATSHKSKLAHKQVSRKEDMPSFKQGYHPLLRNHWNYVKFIEDIKLSSGESKEQEDSFFALPDETIRIILKYLDMRSFCRMSQVNKRLNNLTQDPILFRSLNLRNLKKEYSKDSYFCYDKILFYFASKCKDLQQLDLTASCISELDFVNFLQSCGHCLTHLRLSHCNFVDKLSLLKISQICKNLKVLDLSYCPLGRMDQEVSSLENLEFLENLDVRDSDIRPEPLCKILQKTRRMRELNLNFFLRQGDWLGWDKTPFEALHLDAITIQLKNSCPDLEIIDLSSHMITSRGIHALAECKNLRKLTMMEMNYSNRDGTIHTIDKHSWRRLFSFCQCLEEVNLIDLHRDQSSINECVYEGLTLCKNLRQLYLWDISSFAILEQCPKLHTIYVMRKWPDDDTRDRQAFIAQAKEKYPHVSILEYQKGVHEDDVEWWGW</sequence>
<evidence type="ECO:0000313" key="3">
    <source>
        <dbReference type="Proteomes" id="UP000504618"/>
    </source>
</evidence>
<feature type="coiled-coil region" evidence="1">
    <location>
        <begin position="151"/>
        <end position="219"/>
    </location>
</feature>
<keyword evidence="1" id="KW-0175">Coiled coil</keyword>
<accession>A0A6J1QR57</accession>
<feature type="domain" description="F-box" evidence="2">
    <location>
        <begin position="587"/>
        <end position="633"/>
    </location>
</feature>
<dbReference type="GeneID" id="112463042"/>
<name>A0A6J1QR57_9HYME</name>
<dbReference type="PROSITE" id="PS50181">
    <property type="entry name" value="FBOX"/>
    <property type="match status" value="1"/>
</dbReference>
<keyword evidence="3" id="KW-1185">Reference proteome</keyword>
<organism evidence="3 4">
    <name type="scientific">Temnothorax curvispinosus</name>
    <dbReference type="NCBI Taxonomy" id="300111"/>
    <lineage>
        <taxon>Eukaryota</taxon>
        <taxon>Metazoa</taxon>
        <taxon>Ecdysozoa</taxon>
        <taxon>Arthropoda</taxon>
        <taxon>Hexapoda</taxon>
        <taxon>Insecta</taxon>
        <taxon>Pterygota</taxon>
        <taxon>Neoptera</taxon>
        <taxon>Endopterygota</taxon>
        <taxon>Hymenoptera</taxon>
        <taxon>Apocrita</taxon>
        <taxon>Aculeata</taxon>
        <taxon>Formicoidea</taxon>
        <taxon>Formicidae</taxon>
        <taxon>Myrmicinae</taxon>
        <taxon>Temnothorax</taxon>
    </lineage>
</organism>
<dbReference type="SMART" id="SM00256">
    <property type="entry name" value="FBOX"/>
    <property type="match status" value="1"/>
</dbReference>
<reference evidence="4" key="1">
    <citation type="submission" date="2025-08" db="UniProtKB">
        <authorList>
            <consortium name="RefSeq"/>
        </authorList>
    </citation>
    <scope>IDENTIFICATION</scope>
    <source>
        <tissue evidence="4">Whole body</tissue>
    </source>
</reference>
<protein>
    <submittedName>
        <fullName evidence="4">Uncharacterized protein LOC112463042 isoform X1</fullName>
    </submittedName>
</protein>
<dbReference type="InterPro" id="IPR032675">
    <property type="entry name" value="LRR_dom_sf"/>
</dbReference>
<evidence type="ECO:0000313" key="4">
    <source>
        <dbReference type="RefSeq" id="XP_024884969.1"/>
    </source>
</evidence>
<dbReference type="Pfam" id="PF25764">
    <property type="entry name" value="KIF21A_4th"/>
    <property type="match status" value="1"/>
</dbReference>
<evidence type="ECO:0000259" key="2">
    <source>
        <dbReference type="PROSITE" id="PS50181"/>
    </source>
</evidence>
<dbReference type="InterPro" id="IPR036047">
    <property type="entry name" value="F-box-like_dom_sf"/>
</dbReference>
<dbReference type="PANTHER" id="PTHR13318:SF95">
    <property type="entry name" value="F-BOX PROTEIN YLR352W"/>
    <property type="match status" value="1"/>
</dbReference>
<evidence type="ECO:0000256" key="1">
    <source>
        <dbReference type="SAM" id="Coils"/>
    </source>
</evidence>
<dbReference type="RefSeq" id="XP_024884969.1">
    <property type="nucleotide sequence ID" value="XM_025029201.1"/>
</dbReference>
<dbReference type="Gene3D" id="3.80.10.10">
    <property type="entry name" value="Ribonuclease Inhibitor"/>
    <property type="match status" value="1"/>
</dbReference>